<dbReference type="CDD" id="cd21311">
    <property type="entry name" value="CH_dFLNA-like_rpt1"/>
    <property type="match status" value="1"/>
</dbReference>
<sequence>MTETAVQPDIHVVEAGYVDSEDDVPMAEKDLAEDAQWKIIQKNTFTRWVNEHLKKANTHIDDLETDFSDGLRLIALIEVLTNQKFRHINKRPTFRTQKLENVTTALNYLEEVEGLRLVSIDSSHIVDCNLKLILGLIWTLIMHYSISLPMWDGEEERPQEDVTGGPKQRLLGWIKQKIPDASIRNFTTDWNSGVAIGALVDACAPGLCPDWPDWDTRQSLRNATEAMTTAEEWLSVPQLIRPEEMVNPNVDEKAMMTYISQFPSAKLREGAPLRPKRNPSNVRVYGPGVEATGNTLGNPCNFVVDTAGAGRGQLEVIVLNPKGAREPCNVVPKGDGATSFSCVYEPRMDGEHRVIVKFAGQEVPLSPFRVNIEGPAADPSKVISSGPGVDRSAKNCVGRRTHFTVNTQNAGKGVVDCVIIDPAGRRDTVKPRISRPDGNANYLVEYTPKDPGTHQVLVYFAGQQIPSSPFPISVTPQFNPEMVYATGRGVQARGIRAQDEVTFQVHTERAGDPAQVKATMVRSDGTTEPVLVEPIDDHLWTCSYVPQRPGKYTLRVTYGNGDIQNSPFNIVVGPHKKCGINAFGPGLVSGVVNYPNIFTVCCREESSKIGFSIEGPSEARMDCFNNGDGTARVTYTVSQPGEYAVHILYEDEDIPNSPYMPMIHPNTGDINPDRVRIYGPGVEKSKTSLVIGKPVEFYVDGLADAIPPSVYRTITDTNLESVLRAECHDAMGNPVPMRVYRRSDGTIVFMYTPSTTGVHTISATVAHVPVQGAPFRVHVAPDVQPEKVKVYGPGLNDAVFNEATHFIIDPREAFPGDQSADATRAHPITVRAVDPIGRSVPVKLNKLPDGTCRVEYTPDPGMNEIVFTPMLGGVPTCKSPLRVRVRPPFDPRRIKIVDLNSTIAVGSSQTFRLIPEHELESQELPSVDFRSLFNTGLLAAENIEKDGVSYLVTFCPTIVGKYQVVAHLHNQPVSEPYTFDVVPRIASDITNGHIGGTLSCSEQTVTDPICSGINAPETIFVVRTHIAIQVTQKGLTVDGATTDFIHATTCCNGHGCGTPPPTQSPTSLVETMDLPEPCLPLPQSSEPESPTVFHLRIQREPIRDSSVASTGLLTLYPVDEEPETDRTETRGLSNRASDLNEPGDSVLSPERIIESNSGPLESSLGVYPPRPYITELEKAILITKSKWPQCSPDQAASKVHAEGPGLVESFVSKPATFTIDSRDAPRAPLGVTVTGPGEATLECVDNADGTCCVTYTPTQPGRYTLNVVYNGEAHIPGSPFFVQALPLGRPGLCTDLCRTYGFGVESNGVFKASYVKFTVNASAIDPNGQGTVSAILCAPDNERLTCQVQNNHDGTYTCSYTPLEEESPFHVNVKAKVDPNQVQCYGPGLESGLLRAGWPAYFTVDTKKAGDARLQIMYAPKPGAEMRAASIQPLGTTIGKDSSLPQHYHKVTYTPEAEGLCQIEVKYDGRHVPGSPFAVQIRKACEPERVKVLGPGVEGPVLASLPVSFTVDARDAGMGDLTLGLTDPKGQSVPVRVVPLSVDNESVVTNGAVPSVASLASGDVSDTGLLSCTYEPYMVGPHVIHVMFAGVEVENSPFTVQSTATGRADQCQIKDDIKEVVALGEENVISVDTAAGGKGRLTCQVIQQPASQSTAAATLLPVETEDNRDGTTTVYYTPTQLGQLAVELRYGGQLIPNGEFTQKVVTKEEFETLSKPVVVYRPVEFRLPTPRGDVEIESIVVRPSGAQQHVPHTVNKDDTITINYEPIEQGMHELHVNTFSAVKSANVRGSTVAMPLQGSPYRFYVDNVATGRVTAYGPGLSYGQTNQPAEFTVVTKDAGGGGLSLSVEGPSKAEITCKENGDGTCSVSYLPLAPGQYHISIKFMNQHISGSPFTAKITGDVLKRAQLSMGAPSDIALEALGDDIATLTACVRSVSGNEEPCVLKRLPNNRLGISFTPKEVGEHLISVFQAGQHIANSPFRIRISEKEIGDPRRVRVSGPGLISGFANQPNQFTVDTRDAGYAGLSLSVEGPSKAEIECHDNHDGTCSVIYTPTEPGPYVINVKYADMHVPNSPFCVDIGGEATTRITERITRRREASSITNVGSRCELSLRVADTNLRDMTASVTSPSGQKTACEIVPVDADHYNIKFIPQEMGEHLVTVKHRGINIAGSPFQFTVGPITDGVANKVRAIGPGLQQGLTHESNEFTIYTREAGAGTLAIAIEGPSKADIECEERRDGSSLVSYRVSLPGVYTCSLKFNDEHIPFSPFRIYVADSSQMSRIASYTLNSQYSGTRELSAVDETQSQVGRPVAFTVHHEESANEVLKAKVHAPSGSVEDAIVQPIDQDQFAIRFIPRESGPHMIHVHSVPVEFANLPDLPLGSGSPYRSIQGSPFRLVISHQAADPGMVHASGEGLRRGKVDMKNTFFVNTANAGSGVLNVTVDGPSKVSLTTQEEEEGYAFTYVPPVPGIYEITIKYGGNFHIAGSPFKAEITGTPKPASGAARITEHESHVILETVGKTTTTSSYRSAEMSDRRVGVSHADRVRCQGQGLKRADIETVNYFTVDASDAGTEVLLVGICGPTRPFEEVKVKHLGNNQYSVSYRVNESGRHWLLVKWGDQHVPGSPFVVDVP</sequence>
<evidence type="ECO:0000313" key="7">
    <source>
        <dbReference type="EMBL" id="KAA0196180.1"/>
    </source>
</evidence>
<dbReference type="FunFam" id="2.60.40.10:FF:000001">
    <property type="entry name" value="Filamin-C isoform b"/>
    <property type="match status" value="1"/>
</dbReference>
<feature type="region of interest" description="Disordered" evidence="5">
    <location>
        <begin position="1118"/>
        <end position="1150"/>
    </location>
</feature>
<feature type="repeat" description="Filamin" evidence="4">
    <location>
        <begin position="374"/>
        <end position="474"/>
    </location>
</feature>
<feature type="repeat" description="Filamin" evidence="4">
    <location>
        <begin position="2534"/>
        <end position="2628"/>
    </location>
</feature>
<evidence type="ECO:0000313" key="8">
    <source>
        <dbReference type="Proteomes" id="UP000728185"/>
    </source>
</evidence>
<accession>A0A8E0RY95</accession>
<comment type="caution">
    <text evidence="7">The sequence shown here is derived from an EMBL/GenBank/DDBJ whole genome shotgun (WGS) entry which is preliminary data.</text>
</comment>
<dbReference type="PROSITE" id="PS00019">
    <property type="entry name" value="ACTININ_1"/>
    <property type="match status" value="1"/>
</dbReference>
<dbReference type="SMART" id="SM00557">
    <property type="entry name" value="IG_FLMN"/>
    <property type="match status" value="19"/>
</dbReference>
<dbReference type="EMBL" id="LUCM01003211">
    <property type="protein sequence ID" value="KAA0196180.1"/>
    <property type="molecule type" value="Genomic_DNA"/>
</dbReference>
<feature type="repeat" description="Filamin" evidence="4">
    <location>
        <begin position="2102"/>
        <end position="2176"/>
    </location>
</feature>
<reference evidence="7" key="1">
    <citation type="submission" date="2019-05" db="EMBL/GenBank/DDBJ databases">
        <title>Annotation for the trematode Fasciolopsis buski.</title>
        <authorList>
            <person name="Choi Y.-J."/>
        </authorList>
    </citation>
    <scope>NUCLEOTIDE SEQUENCE</scope>
    <source>
        <strain evidence="7">HT</strain>
        <tissue evidence="7">Whole worm</tissue>
    </source>
</reference>
<gene>
    <name evidence="7" type="ORF">FBUS_01276</name>
</gene>
<feature type="repeat" description="Filamin" evidence="4">
    <location>
        <begin position="1805"/>
        <end position="1897"/>
    </location>
</feature>
<dbReference type="InterPro" id="IPR044801">
    <property type="entry name" value="Filamin"/>
</dbReference>
<dbReference type="Gene3D" id="1.10.418.10">
    <property type="entry name" value="Calponin-like domain"/>
    <property type="match status" value="2"/>
</dbReference>
<feature type="repeat" description="Filamin" evidence="4">
    <location>
        <begin position="1482"/>
        <end position="1602"/>
    </location>
</feature>
<dbReference type="SUPFAM" id="SSF47576">
    <property type="entry name" value="Calponin-homology domain, CH-domain"/>
    <property type="match status" value="1"/>
</dbReference>
<dbReference type="Pfam" id="PF00630">
    <property type="entry name" value="Filamin"/>
    <property type="match status" value="19"/>
</dbReference>
<keyword evidence="2" id="KW-0677">Repeat</keyword>
<feature type="repeat" description="Filamin" evidence="4">
    <location>
        <begin position="1289"/>
        <end position="1365"/>
    </location>
</feature>
<feature type="repeat" description="Filamin" evidence="4">
    <location>
        <begin position="1986"/>
        <end position="2078"/>
    </location>
</feature>
<dbReference type="SUPFAM" id="SSF81296">
    <property type="entry name" value="E set domains"/>
    <property type="match status" value="21"/>
</dbReference>
<dbReference type="PROSITE" id="PS50194">
    <property type="entry name" value="FILAMIN_REPEAT"/>
    <property type="match status" value="20"/>
</dbReference>
<dbReference type="InterPro" id="IPR036872">
    <property type="entry name" value="CH_dom_sf"/>
</dbReference>
<evidence type="ECO:0000256" key="4">
    <source>
        <dbReference type="PROSITE-ProRule" id="PRU00087"/>
    </source>
</evidence>
<name>A0A8E0RY95_9TREM</name>
<keyword evidence="8" id="KW-1185">Reference proteome</keyword>
<feature type="domain" description="Calponin-homology (CH)" evidence="6">
    <location>
        <begin position="164"/>
        <end position="267"/>
    </location>
</feature>
<dbReference type="InterPro" id="IPR017868">
    <property type="entry name" value="Filamin/ABP280_repeat-like"/>
</dbReference>
<dbReference type="InterPro" id="IPR001298">
    <property type="entry name" value="Filamin/ABP280_rpt"/>
</dbReference>
<feature type="repeat" description="Filamin" evidence="4">
    <location>
        <begin position="1374"/>
        <end position="1481"/>
    </location>
</feature>
<dbReference type="Pfam" id="PF00307">
    <property type="entry name" value="CH"/>
    <property type="match status" value="2"/>
</dbReference>
<feature type="repeat" description="Filamin" evidence="4">
    <location>
        <begin position="2179"/>
        <end position="2271"/>
    </location>
</feature>
<dbReference type="GO" id="GO:0051015">
    <property type="term" value="F:actin filament binding"/>
    <property type="evidence" value="ECO:0007669"/>
    <property type="project" value="InterPro"/>
</dbReference>
<dbReference type="InterPro" id="IPR001589">
    <property type="entry name" value="Actinin_actin-bd_CS"/>
</dbReference>
<evidence type="ECO:0000256" key="2">
    <source>
        <dbReference type="ARBA" id="ARBA00022737"/>
    </source>
</evidence>
<evidence type="ECO:0000256" key="1">
    <source>
        <dbReference type="ARBA" id="ARBA00009238"/>
    </source>
</evidence>
<protein>
    <submittedName>
        <fullName evidence="7">Filamin-A</fullName>
    </submittedName>
</protein>
<feature type="repeat" description="Filamin" evidence="4">
    <location>
        <begin position="2272"/>
        <end position="2396"/>
    </location>
</feature>
<organism evidence="7 8">
    <name type="scientific">Fasciolopsis buskii</name>
    <dbReference type="NCBI Taxonomy" id="27845"/>
    <lineage>
        <taxon>Eukaryota</taxon>
        <taxon>Metazoa</taxon>
        <taxon>Spiralia</taxon>
        <taxon>Lophotrochozoa</taxon>
        <taxon>Platyhelminthes</taxon>
        <taxon>Trematoda</taxon>
        <taxon>Digenea</taxon>
        <taxon>Plagiorchiida</taxon>
        <taxon>Echinostomata</taxon>
        <taxon>Echinostomatoidea</taxon>
        <taxon>Fasciolidae</taxon>
        <taxon>Fasciolopsis</taxon>
    </lineage>
</organism>
<dbReference type="InterPro" id="IPR001715">
    <property type="entry name" value="CH_dom"/>
</dbReference>
<comment type="similarity">
    <text evidence="1">Belongs to the filamin family.</text>
</comment>
<dbReference type="PROSITE" id="PS50021">
    <property type="entry name" value="CH"/>
    <property type="match status" value="2"/>
</dbReference>
<dbReference type="PANTHER" id="PTHR38537">
    <property type="entry name" value="JITTERBUG, ISOFORM N"/>
    <property type="match status" value="1"/>
</dbReference>
<feature type="domain" description="Calponin-homology (CH)" evidence="6">
    <location>
        <begin position="39"/>
        <end position="145"/>
    </location>
</feature>
<keyword evidence="3" id="KW-0009">Actin-binding</keyword>
<dbReference type="Gene3D" id="2.60.40.10">
    <property type="entry name" value="Immunoglobulins"/>
    <property type="match status" value="20"/>
</dbReference>
<dbReference type="InterPro" id="IPR013783">
    <property type="entry name" value="Ig-like_fold"/>
</dbReference>
<dbReference type="FunFam" id="2.60.40.10:FF:000096">
    <property type="entry name" value="filamin-C isoform X2"/>
    <property type="match status" value="1"/>
</dbReference>
<feature type="repeat" description="Filamin" evidence="4">
    <location>
        <begin position="580"/>
        <end position="663"/>
    </location>
</feature>
<feature type="repeat" description="Filamin" evidence="4">
    <location>
        <begin position="1191"/>
        <end position="1284"/>
    </location>
</feature>
<feature type="repeat" description="Filamin" evidence="4">
    <location>
        <begin position="1603"/>
        <end position="1704"/>
    </location>
</feature>
<dbReference type="OrthoDB" id="5334309at2759"/>
<feature type="repeat" description="Filamin" evidence="4">
    <location>
        <begin position="2398"/>
        <end position="2490"/>
    </location>
</feature>
<dbReference type="GO" id="GO:0030036">
    <property type="term" value="P:actin cytoskeleton organization"/>
    <property type="evidence" value="ECO:0007669"/>
    <property type="project" value="InterPro"/>
</dbReference>
<dbReference type="FunFam" id="1.10.418.10:FF:000006">
    <property type="entry name" value="Filamin-B isoform A"/>
    <property type="match status" value="1"/>
</dbReference>
<evidence type="ECO:0000256" key="3">
    <source>
        <dbReference type="ARBA" id="ARBA00023203"/>
    </source>
</evidence>
<dbReference type="Proteomes" id="UP000728185">
    <property type="component" value="Unassembled WGS sequence"/>
</dbReference>
<dbReference type="FunFam" id="2.60.40.10:FF:000007">
    <property type="entry name" value="Filamin-B isoform C"/>
    <property type="match status" value="1"/>
</dbReference>
<feature type="repeat" description="Filamin" evidence="4">
    <location>
        <begin position="780"/>
        <end position="885"/>
    </location>
</feature>
<evidence type="ECO:0000259" key="6">
    <source>
        <dbReference type="PROSITE" id="PS50021"/>
    </source>
</evidence>
<feature type="repeat" description="Filamin" evidence="4">
    <location>
        <begin position="1895"/>
        <end position="1983"/>
    </location>
</feature>
<proteinExistence type="inferred from homology"/>
<feature type="repeat" description="Filamin" evidence="4">
    <location>
        <begin position="475"/>
        <end position="572"/>
    </location>
</feature>
<dbReference type="SMART" id="SM00033">
    <property type="entry name" value="CH"/>
    <property type="match status" value="2"/>
</dbReference>
<dbReference type="PANTHER" id="PTHR38537:SF8">
    <property type="entry name" value="FILAMIN-A"/>
    <property type="match status" value="1"/>
</dbReference>
<feature type="repeat" description="Filamin" evidence="4">
    <location>
        <begin position="667"/>
        <end position="779"/>
    </location>
</feature>
<evidence type="ECO:0000256" key="5">
    <source>
        <dbReference type="SAM" id="MobiDB-lite"/>
    </source>
</evidence>
<feature type="repeat" description="Filamin" evidence="4">
    <location>
        <begin position="274"/>
        <end position="372"/>
    </location>
</feature>
<feature type="repeat" description="Filamin" evidence="4">
    <location>
        <begin position="1713"/>
        <end position="1805"/>
    </location>
</feature>
<dbReference type="InterPro" id="IPR014756">
    <property type="entry name" value="Ig_E-set"/>
</dbReference>
<dbReference type="FunFam" id="2.60.40.10:FF:000140">
    <property type="entry name" value="FiLamiN (Actin binding protein) homolog"/>
    <property type="match status" value="1"/>
</dbReference>